<protein>
    <submittedName>
        <fullName evidence="15">Cation/calcium exchanger</fullName>
    </submittedName>
</protein>
<organism evidence="15 16">
    <name type="scientific">Thalictrum thalictroides</name>
    <name type="common">Rue-anemone</name>
    <name type="synonym">Anemone thalictroides</name>
    <dbReference type="NCBI Taxonomy" id="46969"/>
    <lineage>
        <taxon>Eukaryota</taxon>
        <taxon>Viridiplantae</taxon>
        <taxon>Streptophyta</taxon>
        <taxon>Embryophyta</taxon>
        <taxon>Tracheophyta</taxon>
        <taxon>Spermatophyta</taxon>
        <taxon>Magnoliopsida</taxon>
        <taxon>Ranunculales</taxon>
        <taxon>Ranunculaceae</taxon>
        <taxon>Thalictroideae</taxon>
        <taxon>Thalictrum</taxon>
    </lineage>
</organism>
<dbReference type="PANTHER" id="PTHR12266">
    <property type="entry name" value="NA+/CA2+ K+ INDEPENDENT EXCHANGER"/>
    <property type="match status" value="1"/>
</dbReference>
<feature type="transmembrane region" description="Helical" evidence="13">
    <location>
        <begin position="658"/>
        <end position="680"/>
    </location>
</feature>
<evidence type="ECO:0000313" key="15">
    <source>
        <dbReference type="EMBL" id="KAF5202960.1"/>
    </source>
</evidence>
<proteinExistence type="inferred from homology"/>
<keyword evidence="9" id="KW-0739">Sodium transport</keyword>
<dbReference type="GO" id="GO:0015297">
    <property type="term" value="F:antiporter activity"/>
    <property type="evidence" value="ECO:0007669"/>
    <property type="project" value="UniProtKB-KW"/>
</dbReference>
<sequence length="762" mass="82760">METSHGMDSTGLDTQLHGFESEAYGAVLKALTAQGGPTWDQIDHLFGLRKELRISDVEHRQLLEIAKSDNSVIMIRQWREGTAGENKMHPKSVNPPPPVGTMGQSAKRPKTSVHVPVSSFTNHSSDIAAGVPSSLATHCSSQCGGEPAMFSSRENLVQSKKSICYNRQTSIVSEGMVIQSKKGHQISEFANIKKSLGSIEIRATNKLIQEVEKLINCGSYPYVDRVEKAKSLLKEQEKAIIGALTKLAEYSDQGDSHIHYDEQQGSGHQLTAPHTFYEQYGNTASSYFCSSLESLSGALKLSPTIAGVTLLSLGNGANDVFSSLVSFMGDGTAGVGLNSILGGAFFVSCIVVGVISITIGKRQVSVDKSSFIRDVLFLLLSLCALLVILVVGKINIWGALCFISLYVVYVLVVSTSHLCRNKNDEESHLFSASPILPTSTKNYYEDVPRENKLDRPLLSYIREDELLFSTDRSYTEDGDEKARTRRCFSLNSSSCSYYSGKLLYILELPLYLPRRLTIPVISEERWSKPCAVISVTLAPIMLAFLWNSQRGSMGTKTGLVINLTGGLVGIVLGTVSFVSTKRSMPPKRCILPWLVGGFLMSVTWSYIIAEELVSLLVSLGNILGISPSILGLTLLSWGNSLGDLIANGAMAMNGGSDGVQVAISGCYAGPIFNTLVGLGLPLVLSCWSEYPSSYVIPKDSSLYETLAFFASGLLWALIILPRRQMKLDRVLGVGLLAIYLCFLSVRMAQTLGIDRLHGSSPL</sequence>
<keyword evidence="8 13" id="KW-0472">Membrane</keyword>
<evidence type="ECO:0000256" key="8">
    <source>
        <dbReference type="ARBA" id="ARBA00023136"/>
    </source>
</evidence>
<dbReference type="EMBL" id="JABWDY010007406">
    <property type="protein sequence ID" value="KAF5202960.1"/>
    <property type="molecule type" value="Genomic_DNA"/>
</dbReference>
<feature type="domain" description="ENT" evidence="14">
    <location>
        <begin position="12"/>
        <end position="99"/>
    </location>
</feature>
<evidence type="ECO:0000256" key="4">
    <source>
        <dbReference type="ARBA" id="ARBA00022449"/>
    </source>
</evidence>
<keyword evidence="16" id="KW-1185">Reference proteome</keyword>
<evidence type="ECO:0000259" key="14">
    <source>
        <dbReference type="PROSITE" id="PS51138"/>
    </source>
</evidence>
<dbReference type="Proteomes" id="UP000554482">
    <property type="component" value="Unassembled WGS sequence"/>
</dbReference>
<evidence type="ECO:0000256" key="13">
    <source>
        <dbReference type="SAM" id="Phobius"/>
    </source>
</evidence>
<comment type="subcellular location">
    <subcellularLocation>
        <location evidence="2">Membrane</location>
        <topology evidence="2">Multi-pass membrane protein</topology>
    </subcellularLocation>
    <subcellularLocation>
        <location evidence="1">Nucleus</location>
    </subcellularLocation>
</comment>
<dbReference type="GO" id="GO:0008324">
    <property type="term" value="F:monoatomic cation transmembrane transporter activity"/>
    <property type="evidence" value="ECO:0007669"/>
    <property type="project" value="TreeGrafter"/>
</dbReference>
<dbReference type="Gene3D" id="1.10.1240.40">
    <property type="entry name" value="ENT domain"/>
    <property type="match status" value="1"/>
</dbReference>
<dbReference type="GO" id="GO:0016020">
    <property type="term" value="C:membrane"/>
    <property type="evidence" value="ECO:0007669"/>
    <property type="project" value="UniProtKB-SubCell"/>
</dbReference>
<dbReference type="OrthoDB" id="407410at2759"/>
<dbReference type="GO" id="GO:0006814">
    <property type="term" value="P:sodium ion transport"/>
    <property type="evidence" value="ECO:0007669"/>
    <property type="project" value="UniProtKB-KW"/>
</dbReference>
<evidence type="ECO:0000256" key="1">
    <source>
        <dbReference type="ARBA" id="ARBA00004123"/>
    </source>
</evidence>
<evidence type="ECO:0000256" key="12">
    <source>
        <dbReference type="SAM" id="MobiDB-lite"/>
    </source>
</evidence>
<evidence type="ECO:0000256" key="11">
    <source>
        <dbReference type="ARBA" id="ARBA00038187"/>
    </source>
</evidence>
<dbReference type="InterPro" id="IPR005491">
    <property type="entry name" value="ENT_dom"/>
</dbReference>
<dbReference type="SMART" id="SM01191">
    <property type="entry name" value="ENT"/>
    <property type="match status" value="1"/>
</dbReference>
<evidence type="ECO:0000313" key="16">
    <source>
        <dbReference type="Proteomes" id="UP000554482"/>
    </source>
</evidence>
<feature type="transmembrane region" description="Helical" evidence="13">
    <location>
        <begin position="340"/>
        <end position="359"/>
    </location>
</feature>
<dbReference type="Pfam" id="PF01699">
    <property type="entry name" value="Na_Ca_ex"/>
    <property type="match status" value="2"/>
</dbReference>
<dbReference type="InterPro" id="IPR044880">
    <property type="entry name" value="NCX_ion-bd_dom_sf"/>
</dbReference>
<feature type="transmembrane region" description="Helical" evidence="13">
    <location>
        <begin position="615"/>
        <end position="637"/>
    </location>
</feature>
<dbReference type="InterPro" id="IPR036142">
    <property type="entry name" value="ENT_dom-like_sf"/>
</dbReference>
<dbReference type="AlphaFoldDB" id="A0A7J6X2Q2"/>
<evidence type="ECO:0000256" key="5">
    <source>
        <dbReference type="ARBA" id="ARBA00022692"/>
    </source>
</evidence>
<keyword evidence="3" id="KW-0813">Transport</keyword>
<evidence type="ECO:0000256" key="6">
    <source>
        <dbReference type="ARBA" id="ARBA00022989"/>
    </source>
</evidence>
<gene>
    <name evidence="15" type="ORF">FRX31_007451</name>
</gene>
<feature type="region of interest" description="Disordered" evidence="12">
    <location>
        <begin position="84"/>
        <end position="107"/>
    </location>
</feature>
<dbReference type="PANTHER" id="PTHR12266:SF36">
    <property type="entry name" value="OS10G0436900 PROTEIN"/>
    <property type="match status" value="1"/>
</dbReference>
<evidence type="ECO:0000256" key="10">
    <source>
        <dbReference type="ARBA" id="ARBA00023242"/>
    </source>
</evidence>
<dbReference type="GO" id="GO:0005634">
    <property type="term" value="C:nucleus"/>
    <property type="evidence" value="ECO:0007669"/>
    <property type="project" value="UniProtKB-SubCell"/>
</dbReference>
<dbReference type="Gene3D" id="1.20.1420.30">
    <property type="entry name" value="NCX, central ion-binding region"/>
    <property type="match status" value="2"/>
</dbReference>
<keyword evidence="10" id="KW-0539">Nucleus</keyword>
<keyword evidence="9" id="KW-0406">Ion transport</keyword>
<feature type="transmembrane region" description="Helical" evidence="13">
    <location>
        <begin position="590"/>
        <end position="609"/>
    </location>
</feature>
<accession>A0A7J6X2Q2</accession>
<evidence type="ECO:0000256" key="9">
    <source>
        <dbReference type="ARBA" id="ARBA00023201"/>
    </source>
</evidence>
<comment type="caution">
    <text evidence="15">The sequence shown here is derived from an EMBL/GenBank/DDBJ whole genome shotgun (WGS) entry which is preliminary data.</text>
</comment>
<feature type="transmembrane region" description="Helical" evidence="13">
    <location>
        <begin position="371"/>
        <end position="390"/>
    </location>
</feature>
<feature type="transmembrane region" description="Helical" evidence="13">
    <location>
        <begin position="396"/>
        <end position="413"/>
    </location>
</feature>
<keyword evidence="6 13" id="KW-1133">Transmembrane helix</keyword>
<keyword evidence="4" id="KW-0050">Antiport</keyword>
<evidence type="ECO:0000256" key="7">
    <source>
        <dbReference type="ARBA" id="ARBA00023053"/>
    </source>
</evidence>
<evidence type="ECO:0000256" key="2">
    <source>
        <dbReference type="ARBA" id="ARBA00004141"/>
    </source>
</evidence>
<feature type="transmembrane region" description="Helical" evidence="13">
    <location>
        <begin position="559"/>
        <end position="578"/>
    </location>
</feature>
<evidence type="ECO:0000256" key="3">
    <source>
        <dbReference type="ARBA" id="ARBA00022448"/>
    </source>
</evidence>
<dbReference type="InterPro" id="IPR004837">
    <property type="entry name" value="NaCa_Exmemb"/>
</dbReference>
<dbReference type="InterPro" id="IPR051359">
    <property type="entry name" value="CaCA_antiporter"/>
</dbReference>
<reference evidence="15 16" key="1">
    <citation type="submission" date="2020-06" db="EMBL/GenBank/DDBJ databases">
        <title>Transcriptomic and genomic resources for Thalictrum thalictroides and T. hernandezii: Facilitating candidate gene discovery in an emerging model plant lineage.</title>
        <authorList>
            <person name="Arias T."/>
            <person name="Riano-Pachon D.M."/>
            <person name="Di Stilio V.S."/>
        </authorList>
    </citation>
    <scope>NUCLEOTIDE SEQUENCE [LARGE SCALE GENOMIC DNA]</scope>
    <source>
        <strain evidence="16">cv. WT478/WT964</strain>
        <tissue evidence="15">Leaves</tissue>
    </source>
</reference>
<dbReference type="PROSITE" id="PS51138">
    <property type="entry name" value="ENT"/>
    <property type="match status" value="1"/>
</dbReference>
<keyword evidence="5 13" id="KW-0812">Transmembrane</keyword>
<name>A0A7J6X2Q2_THATH</name>
<feature type="transmembrane region" description="Helical" evidence="13">
    <location>
        <begin position="700"/>
        <end position="718"/>
    </location>
</feature>
<feature type="transmembrane region" description="Helical" evidence="13">
    <location>
        <begin position="530"/>
        <end position="547"/>
    </location>
</feature>
<keyword evidence="7" id="KW-0915">Sodium</keyword>
<feature type="transmembrane region" description="Helical" evidence="13">
    <location>
        <begin position="730"/>
        <end position="748"/>
    </location>
</feature>
<dbReference type="SUPFAM" id="SSF158639">
    <property type="entry name" value="ENT-like"/>
    <property type="match status" value="1"/>
</dbReference>
<comment type="similarity">
    <text evidence="11">Belongs to the Ca(2+):cation antiporter (CaCA) (TC 2.A.19) family. Cation/calcium exchanger (CCX) subfamily.</text>
</comment>
<dbReference type="Pfam" id="PF03735">
    <property type="entry name" value="ENT"/>
    <property type="match status" value="1"/>
</dbReference>